<comment type="caution">
    <text evidence="1">The sequence shown here is derived from an EMBL/GenBank/DDBJ whole genome shotgun (WGS) entry which is preliminary data.</text>
</comment>
<sequence>MLRMLEVSDAYDGLPREHVFIDLPDAVEQARKIVEGKRYRPHHVHHIVEMHDEQRKMSLRQTDTEYDMSIHRKSIFTPLA</sequence>
<name>A0A9D4CDX1_DREPO</name>
<reference evidence="1" key="2">
    <citation type="submission" date="2020-11" db="EMBL/GenBank/DDBJ databases">
        <authorList>
            <person name="McCartney M.A."/>
            <person name="Auch B."/>
            <person name="Kono T."/>
            <person name="Mallez S."/>
            <person name="Becker A."/>
            <person name="Gohl D.M."/>
            <person name="Silverstein K.A.T."/>
            <person name="Koren S."/>
            <person name="Bechman K.B."/>
            <person name="Herman A."/>
            <person name="Abrahante J.E."/>
            <person name="Garbe J."/>
        </authorList>
    </citation>
    <scope>NUCLEOTIDE SEQUENCE</scope>
    <source>
        <strain evidence="1">Duluth1</strain>
        <tissue evidence="1">Whole animal</tissue>
    </source>
</reference>
<organism evidence="1 2">
    <name type="scientific">Dreissena polymorpha</name>
    <name type="common">Zebra mussel</name>
    <name type="synonym">Mytilus polymorpha</name>
    <dbReference type="NCBI Taxonomy" id="45954"/>
    <lineage>
        <taxon>Eukaryota</taxon>
        <taxon>Metazoa</taxon>
        <taxon>Spiralia</taxon>
        <taxon>Lophotrochozoa</taxon>
        <taxon>Mollusca</taxon>
        <taxon>Bivalvia</taxon>
        <taxon>Autobranchia</taxon>
        <taxon>Heteroconchia</taxon>
        <taxon>Euheterodonta</taxon>
        <taxon>Imparidentia</taxon>
        <taxon>Neoheterodontei</taxon>
        <taxon>Myida</taxon>
        <taxon>Dreissenoidea</taxon>
        <taxon>Dreissenidae</taxon>
        <taxon>Dreissena</taxon>
    </lineage>
</organism>
<protein>
    <submittedName>
        <fullName evidence="1">Uncharacterized protein</fullName>
    </submittedName>
</protein>
<accession>A0A9D4CDX1</accession>
<keyword evidence="2" id="KW-1185">Reference proteome</keyword>
<dbReference type="Proteomes" id="UP000828390">
    <property type="component" value="Unassembled WGS sequence"/>
</dbReference>
<evidence type="ECO:0000313" key="1">
    <source>
        <dbReference type="EMBL" id="KAH3722397.1"/>
    </source>
</evidence>
<evidence type="ECO:0000313" key="2">
    <source>
        <dbReference type="Proteomes" id="UP000828390"/>
    </source>
</evidence>
<dbReference type="EMBL" id="JAIWYP010000013">
    <property type="protein sequence ID" value="KAH3722397.1"/>
    <property type="molecule type" value="Genomic_DNA"/>
</dbReference>
<gene>
    <name evidence="1" type="ORF">DPMN_065355</name>
</gene>
<proteinExistence type="predicted"/>
<dbReference type="AlphaFoldDB" id="A0A9D4CDX1"/>
<reference evidence="1" key="1">
    <citation type="journal article" date="2019" name="bioRxiv">
        <title>The Genome of the Zebra Mussel, Dreissena polymorpha: A Resource for Invasive Species Research.</title>
        <authorList>
            <person name="McCartney M.A."/>
            <person name="Auch B."/>
            <person name="Kono T."/>
            <person name="Mallez S."/>
            <person name="Zhang Y."/>
            <person name="Obille A."/>
            <person name="Becker A."/>
            <person name="Abrahante J.E."/>
            <person name="Garbe J."/>
            <person name="Badalamenti J.P."/>
            <person name="Herman A."/>
            <person name="Mangelson H."/>
            <person name="Liachko I."/>
            <person name="Sullivan S."/>
            <person name="Sone E.D."/>
            <person name="Koren S."/>
            <person name="Silverstein K.A.T."/>
            <person name="Beckman K.B."/>
            <person name="Gohl D.M."/>
        </authorList>
    </citation>
    <scope>NUCLEOTIDE SEQUENCE</scope>
    <source>
        <strain evidence="1">Duluth1</strain>
        <tissue evidence="1">Whole animal</tissue>
    </source>
</reference>